<dbReference type="PANTHER" id="PTHR31375">
    <property type="match status" value="1"/>
</dbReference>
<evidence type="ECO:0000256" key="1">
    <source>
        <dbReference type="ARBA" id="ARBA00004191"/>
    </source>
</evidence>
<evidence type="ECO:0000256" key="6">
    <source>
        <dbReference type="ARBA" id="ARBA00023295"/>
    </source>
</evidence>
<evidence type="ECO:0000256" key="4">
    <source>
        <dbReference type="ARBA" id="ARBA00022525"/>
    </source>
</evidence>
<dbReference type="OrthoDB" id="187139at2759"/>
<proteinExistence type="inferred from homology"/>
<comment type="subcellular location">
    <subcellularLocation>
        <location evidence="1">Secreted</location>
        <location evidence="1">Cell wall</location>
    </subcellularLocation>
</comment>
<evidence type="ECO:0000256" key="3">
    <source>
        <dbReference type="ARBA" id="ARBA00022512"/>
    </source>
</evidence>
<evidence type="ECO:0000256" key="9">
    <source>
        <dbReference type="RuleBase" id="RU361169"/>
    </source>
</evidence>
<dbReference type="SMART" id="SM00710">
    <property type="entry name" value="PbH1"/>
    <property type="match status" value="6"/>
</dbReference>
<evidence type="ECO:0000313" key="11">
    <source>
        <dbReference type="Proteomes" id="UP000515151"/>
    </source>
</evidence>
<evidence type="ECO:0000256" key="5">
    <source>
        <dbReference type="ARBA" id="ARBA00022801"/>
    </source>
</evidence>
<evidence type="ECO:0000256" key="7">
    <source>
        <dbReference type="ARBA" id="ARBA00023316"/>
    </source>
</evidence>
<dbReference type="GO" id="GO:0071555">
    <property type="term" value="P:cell wall organization"/>
    <property type="evidence" value="ECO:0007669"/>
    <property type="project" value="UniProtKB-KW"/>
</dbReference>
<name>A0A6P8D5M6_PUNGR</name>
<accession>A0A6P8D5M6</accession>
<reference evidence="12" key="2">
    <citation type="submission" date="2025-08" db="UniProtKB">
        <authorList>
            <consortium name="RefSeq"/>
        </authorList>
    </citation>
    <scope>IDENTIFICATION</scope>
    <source>
        <tissue evidence="12">Leaf</tissue>
    </source>
</reference>
<feature type="chain" id="PRO_5027714636" evidence="10">
    <location>
        <begin position="27"/>
        <end position="394"/>
    </location>
</feature>
<dbReference type="GO" id="GO:0005975">
    <property type="term" value="P:carbohydrate metabolic process"/>
    <property type="evidence" value="ECO:0007669"/>
    <property type="project" value="InterPro"/>
</dbReference>
<reference evidence="11" key="1">
    <citation type="journal article" date="2020" name="Plant Biotechnol. J.">
        <title>The pomegranate (Punica granatum L.) draft genome dissects genetic divergence between soft- and hard-seeded cultivars.</title>
        <authorList>
            <person name="Luo X."/>
            <person name="Li H."/>
            <person name="Wu Z."/>
            <person name="Yao W."/>
            <person name="Zhao P."/>
            <person name="Cao D."/>
            <person name="Yu H."/>
            <person name="Li K."/>
            <person name="Poudel K."/>
            <person name="Zhao D."/>
            <person name="Zhang F."/>
            <person name="Xia X."/>
            <person name="Chen L."/>
            <person name="Wang Q."/>
            <person name="Jing D."/>
            <person name="Cao S."/>
        </authorList>
    </citation>
    <scope>NUCLEOTIDE SEQUENCE [LARGE SCALE GENOMIC DNA]</scope>
    <source>
        <strain evidence="11">cv. Tunisia</strain>
    </source>
</reference>
<comment type="similarity">
    <text evidence="2 9">Belongs to the glycosyl hydrolase 28 family.</text>
</comment>
<dbReference type="InterPro" id="IPR012334">
    <property type="entry name" value="Pectin_lyas_fold"/>
</dbReference>
<dbReference type="InterPro" id="IPR011050">
    <property type="entry name" value="Pectin_lyase_fold/virulence"/>
</dbReference>
<feature type="active site" evidence="8">
    <location>
        <position position="240"/>
    </location>
</feature>
<dbReference type="InterPro" id="IPR000743">
    <property type="entry name" value="Glyco_hydro_28"/>
</dbReference>
<keyword evidence="3" id="KW-0134">Cell wall</keyword>
<dbReference type="SUPFAM" id="SSF51126">
    <property type="entry name" value="Pectin lyase-like"/>
    <property type="match status" value="1"/>
</dbReference>
<keyword evidence="11" id="KW-1185">Reference proteome</keyword>
<evidence type="ECO:0000256" key="2">
    <source>
        <dbReference type="ARBA" id="ARBA00008834"/>
    </source>
</evidence>
<dbReference type="InterPro" id="IPR006626">
    <property type="entry name" value="PbH1"/>
</dbReference>
<dbReference type="Pfam" id="PF00295">
    <property type="entry name" value="Glyco_hydro_28"/>
    <property type="match status" value="1"/>
</dbReference>
<keyword evidence="6 9" id="KW-0326">Glycosidase</keyword>
<keyword evidence="5 9" id="KW-0378">Hydrolase</keyword>
<dbReference type="GeneID" id="116204467"/>
<dbReference type="PROSITE" id="PS00502">
    <property type="entry name" value="POLYGALACTURONASE"/>
    <property type="match status" value="1"/>
</dbReference>
<sequence length="394" mass="42723">MTSSLVIVGRVILFLTFLALVQSSNAVYNVVSYGAKSNGRTDSALAFSKAWSAACRSTVPATIYVPRGKFLLGAIVFRGPCRSRVTFRMYGTLLASSNYWSLGNSNDWILFQYVNRLSIHGGTLNAQGATYWACRRSGKSCPTPAKTISFQRSSNVLVSGLTSFNSKMFHFFVARCTNVRIQGVRIFAPSWSPNTDGIHVQTSSGITITSSLIKTGDDCISMGPGSKNVWIDRISCGPGHGISIGSLGQYANEEAVQNVTVRNVVFTGTQNGVRIKSWETAYPGSVTSVQFRNIIMRNVFNPIIIDQEYCPSNINCPNKSSGVKISRVTYKNIKGTSATQVAASFVCSPSNPCQGIKLRDINLSHHTRKLAVTSYCKNARGSTSGPVLPRSCLT</sequence>
<dbReference type="FunFam" id="2.160.20.10:FF:000004">
    <property type="entry name" value="Pectin lyase-like superfamily protein"/>
    <property type="match status" value="1"/>
</dbReference>
<dbReference type="GO" id="GO:0004650">
    <property type="term" value="F:polygalacturonase activity"/>
    <property type="evidence" value="ECO:0007669"/>
    <property type="project" value="InterPro"/>
</dbReference>
<dbReference type="Gene3D" id="2.160.20.10">
    <property type="entry name" value="Single-stranded right-handed beta-helix, Pectin lyase-like"/>
    <property type="match status" value="1"/>
</dbReference>
<evidence type="ECO:0000256" key="10">
    <source>
        <dbReference type="SAM" id="SignalP"/>
    </source>
</evidence>
<keyword evidence="10" id="KW-0732">Signal</keyword>
<dbReference type="Proteomes" id="UP000515151">
    <property type="component" value="Chromosome 4"/>
</dbReference>
<organism evidence="11 12">
    <name type="scientific">Punica granatum</name>
    <name type="common">Pomegranate</name>
    <dbReference type="NCBI Taxonomy" id="22663"/>
    <lineage>
        <taxon>Eukaryota</taxon>
        <taxon>Viridiplantae</taxon>
        <taxon>Streptophyta</taxon>
        <taxon>Embryophyta</taxon>
        <taxon>Tracheophyta</taxon>
        <taxon>Spermatophyta</taxon>
        <taxon>Magnoliopsida</taxon>
        <taxon>eudicotyledons</taxon>
        <taxon>Gunneridae</taxon>
        <taxon>Pentapetalae</taxon>
        <taxon>rosids</taxon>
        <taxon>malvids</taxon>
        <taxon>Myrtales</taxon>
        <taxon>Lythraceae</taxon>
        <taxon>Punica</taxon>
    </lineage>
</organism>
<dbReference type="AlphaFoldDB" id="A0A6P8D5M6"/>
<protein>
    <submittedName>
        <fullName evidence="12">Polygalacturonase-like</fullName>
    </submittedName>
</protein>
<keyword evidence="4" id="KW-0964">Secreted</keyword>
<evidence type="ECO:0000313" key="12">
    <source>
        <dbReference type="RefSeq" id="XP_031392422.1"/>
    </source>
</evidence>
<evidence type="ECO:0000256" key="8">
    <source>
        <dbReference type="PROSITE-ProRule" id="PRU10052"/>
    </source>
</evidence>
<feature type="signal peptide" evidence="10">
    <location>
        <begin position="1"/>
        <end position="26"/>
    </location>
</feature>
<keyword evidence="7" id="KW-0961">Cell wall biogenesis/degradation</keyword>
<dbReference type="RefSeq" id="XP_031392422.1">
    <property type="nucleotide sequence ID" value="XM_031536562.1"/>
</dbReference>
<gene>
    <name evidence="12" type="primary">LOC116204467</name>
</gene>